<accession>A0A182MBD2</accession>
<reference evidence="2" key="2">
    <citation type="submission" date="2020-05" db="UniProtKB">
        <authorList>
            <consortium name="EnsemblMetazoa"/>
        </authorList>
    </citation>
    <scope>IDENTIFICATION</scope>
    <source>
        <strain evidence="2">A-37</strain>
    </source>
</reference>
<dbReference type="EMBL" id="AXCM01000582">
    <property type="status" value="NOT_ANNOTATED_CDS"/>
    <property type="molecule type" value="Genomic_DNA"/>
</dbReference>
<dbReference type="Proteomes" id="UP000075883">
    <property type="component" value="Unassembled WGS sequence"/>
</dbReference>
<dbReference type="AlphaFoldDB" id="A0A182MBD2"/>
<feature type="chain" id="PRO_5008128103" evidence="1">
    <location>
        <begin position="25"/>
        <end position="168"/>
    </location>
</feature>
<dbReference type="Pfam" id="PF15868">
    <property type="entry name" value="MBF2"/>
    <property type="match status" value="1"/>
</dbReference>
<dbReference type="VEuPathDB" id="VectorBase:ACUA014121"/>
<feature type="signal peptide" evidence="1">
    <location>
        <begin position="1"/>
        <end position="24"/>
    </location>
</feature>
<dbReference type="InterPro" id="IPR031734">
    <property type="entry name" value="MBF2"/>
</dbReference>
<protein>
    <submittedName>
        <fullName evidence="2">Uncharacterized protein</fullName>
    </submittedName>
</protein>
<evidence type="ECO:0000313" key="2">
    <source>
        <dbReference type="EnsemblMetazoa" id="ACUA014121-PA"/>
    </source>
</evidence>
<evidence type="ECO:0000256" key="1">
    <source>
        <dbReference type="SAM" id="SignalP"/>
    </source>
</evidence>
<dbReference type="EnsemblMetazoa" id="ACUA014121-RA">
    <property type="protein sequence ID" value="ACUA014121-PA"/>
    <property type="gene ID" value="ACUA014121"/>
</dbReference>
<keyword evidence="3" id="KW-1185">Reference proteome</keyword>
<sequence>MSPPSVMLICLGVALIQLLGAANCTPVDVTSSVAVSVETIPDLEAFRKANPDLQIVPLAARAERVKVAGTTRQLITYTVGSHTSADRLVGLASNQQSWSTPQDVKLDLQYPTAGVGAVVTYVEVTVNQSSSAGRGYIVSGGIGQRNIRIVIEAYGTLFFNYEAAIYGF</sequence>
<name>A0A182MBD2_9DIPT</name>
<reference evidence="3" key="1">
    <citation type="submission" date="2013-09" db="EMBL/GenBank/DDBJ databases">
        <title>The Genome Sequence of Anopheles culicifacies species A.</title>
        <authorList>
            <consortium name="The Broad Institute Genomics Platform"/>
            <person name="Neafsey D.E."/>
            <person name="Besansky N."/>
            <person name="Howell P."/>
            <person name="Walton C."/>
            <person name="Young S.K."/>
            <person name="Zeng Q."/>
            <person name="Gargeya S."/>
            <person name="Fitzgerald M."/>
            <person name="Haas B."/>
            <person name="Abouelleil A."/>
            <person name="Allen A.W."/>
            <person name="Alvarado L."/>
            <person name="Arachchi H.M."/>
            <person name="Berlin A.M."/>
            <person name="Chapman S.B."/>
            <person name="Gainer-Dewar J."/>
            <person name="Goldberg J."/>
            <person name="Griggs A."/>
            <person name="Gujja S."/>
            <person name="Hansen M."/>
            <person name="Howarth C."/>
            <person name="Imamovic A."/>
            <person name="Ireland A."/>
            <person name="Larimer J."/>
            <person name="McCowan C."/>
            <person name="Murphy C."/>
            <person name="Pearson M."/>
            <person name="Poon T.W."/>
            <person name="Priest M."/>
            <person name="Roberts A."/>
            <person name="Saif S."/>
            <person name="Shea T."/>
            <person name="Sisk P."/>
            <person name="Sykes S."/>
            <person name="Wortman J."/>
            <person name="Nusbaum C."/>
            <person name="Birren B."/>
        </authorList>
    </citation>
    <scope>NUCLEOTIDE SEQUENCE [LARGE SCALE GENOMIC DNA]</scope>
    <source>
        <strain evidence="3">A-37</strain>
    </source>
</reference>
<evidence type="ECO:0000313" key="3">
    <source>
        <dbReference type="Proteomes" id="UP000075883"/>
    </source>
</evidence>
<keyword evidence="1" id="KW-0732">Signal</keyword>
<organism evidence="2 3">
    <name type="scientific">Anopheles culicifacies</name>
    <dbReference type="NCBI Taxonomy" id="139723"/>
    <lineage>
        <taxon>Eukaryota</taxon>
        <taxon>Metazoa</taxon>
        <taxon>Ecdysozoa</taxon>
        <taxon>Arthropoda</taxon>
        <taxon>Hexapoda</taxon>
        <taxon>Insecta</taxon>
        <taxon>Pterygota</taxon>
        <taxon>Neoptera</taxon>
        <taxon>Endopterygota</taxon>
        <taxon>Diptera</taxon>
        <taxon>Nematocera</taxon>
        <taxon>Culicoidea</taxon>
        <taxon>Culicidae</taxon>
        <taxon>Anophelinae</taxon>
        <taxon>Anopheles</taxon>
        <taxon>culicifacies species complex</taxon>
    </lineage>
</organism>
<proteinExistence type="predicted"/>